<keyword evidence="14 20" id="KW-1133">Transmembrane helix</keyword>
<accession>A0ABD1Y5S3</accession>
<evidence type="ECO:0000256" key="13">
    <source>
        <dbReference type="ARBA" id="ARBA00022840"/>
    </source>
</evidence>
<dbReference type="FunFam" id="1.10.510.10:FF:000240">
    <property type="entry name" value="Lectin-domain containing receptor kinase A4.3"/>
    <property type="match status" value="1"/>
</dbReference>
<sequence>MEGNSTMGRARWLQACRTQLLFLGLVLILLGSCTSAEVFSEIWYSNTHQSAFQKPFENNSIIIFTPATGLTDNGTALCLTQPIPENGSTNVNPDAAGGALVKTPVRVRDSLTNEVESFETMFSFWIQSSNTYLPGQGLAFVLSPDNSSRVGDSGMYLGWLNDSTNGNTTNHVAVEFDTVQNVEFEDIDSNHVGVNINNLRSNCSTSAGYWDSGKFKTLNLTTQTEIKVYAWIEYDGIQKVINVTISDSMAKPERPLLSCNVDLSRYILLEEVYVGFTSSTGRDRLGSHISQHSVYEWSFGIGNLSAVKLFGNATISAVKPSKPMQIPLAVGIAVAVAVPSILIVAFIGGFLYCRKYKQSERKFKVTELETLNAVHGPQKFSYRELSRATKSFNASTQVGKGGFGSVHKGTLPKRQEVLAVKRISKNSNQGTQEFVAEVSVIGRARHRNLVPLLGWCHEAGRGELLLVYEFMPNGSLDQFLFNKDGEVLIWERRVKILRGVGAALAFLHEEWEQRVVHRDVKASNVMLDAEFNARLGDFGLARCYDHSQGDRSTLHIAGTMGYMAPELFNNRKPTEKTDVYSFGVLALEIGTGISASRFINDRPLVDHVWYLYRDNRLLDAADPRLAGEFSPDELSVVLRVGLLCANPDADSRPTMRQSLAMLKGESPLKSLPLTKPLPSFAFSLGRSESLLFTDSTTSTRLTDFEYAPDTTSSDGPRMSSMSRSTSR</sequence>
<dbReference type="SMART" id="SM00220">
    <property type="entry name" value="S_TKc"/>
    <property type="match status" value="1"/>
</dbReference>
<dbReference type="Pfam" id="PF00139">
    <property type="entry name" value="Lectin_legB"/>
    <property type="match status" value="1"/>
</dbReference>
<evidence type="ECO:0000256" key="10">
    <source>
        <dbReference type="ARBA" id="ARBA00022734"/>
    </source>
</evidence>
<dbReference type="PROSITE" id="PS50011">
    <property type="entry name" value="PROTEIN_KINASE_DOM"/>
    <property type="match status" value="1"/>
</dbReference>
<dbReference type="PROSITE" id="PS00108">
    <property type="entry name" value="PROTEIN_KINASE_ST"/>
    <property type="match status" value="1"/>
</dbReference>
<keyword evidence="24" id="KW-1185">Reference proteome</keyword>
<feature type="region of interest" description="Disordered" evidence="19">
    <location>
        <begin position="702"/>
        <end position="727"/>
    </location>
</feature>
<dbReference type="InterPro" id="IPR008271">
    <property type="entry name" value="Ser/Thr_kinase_AS"/>
</dbReference>
<dbReference type="GO" id="GO:0005886">
    <property type="term" value="C:plasma membrane"/>
    <property type="evidence" value="ECO:0007669"/>
    <property type="project" value="UniProtKB-SubCell"/>
</dbReference>
<evidence type="ECO:0000256" key="11">
    <source>
        <dbReference type="ARBA" id="ARBA00022741"/>
    </source>
</evidence>
<dbReference type="PROSITE" id="PS00107">
    <property type="entry name" value="PROTEIN_KINASE_ATP"/>
    <property type="match status" value="1"/>
</dbReference>
<keyword evidence="13 18" id="KW-0067">ATP-binding</keyword>
<keyword evidence="12" id="KW-0418">Kinase</keyword>
<evidence type="ECO:0000256" key="8">
    <source>
        <dbReference type="ARBA" id="ARBA00022692"/>
    </source>
</evidence>
<evidence type="ECO:0000256" key="21">
    <source>
        <dbReference type="SAM" id="SignalP"/>
    </source>
</evidence>
<comment type="subcellular location">
    <subcellularLocation>
        <location evidence="1">Cell membrane</location>
        <topology evidence="1">Single-pass type I membrane protein</topology>
    </subcellularLocation>
</comment>
<keyword evidence="5" id="KW-1003">Cell membrane</keyword>
<feature type="chain" id="PRO_5044839976" description="non-specific serine/threonine protein kinase" evidence="21">
    <location>
        <begin position="37"/>
        <end position="727"/>
    </location>
</feature>
<reference evidence="23 24" key="1">
    <citation type="submission" date="2024-09" db="EMBL/GenBank/DDBJ databases">
        <title>Chromosome-scale assembly of Riccia fluitans.</title>
        <authorList>
            <person name="Paukszto L."/>
            <person name="Sawicki J."/>
            <person name="Karawczyk K."/>
            <person name="Piernik-Szablinska J."/>
            <person name="Szczecinska M."/>
            <person name="Mazdziarz M."/>
        </authorList>
    </citation>
    <scope>NUCLEOTIDE SEQUENCE [LARGE SCALE GENOMIC DNA]</scope>
    <source>
        <strain evidence="23">Rf_01</strain>
        <tissue evidence="23">Aerial parts of the thallus</tissue>
    </source>
</reference>
<dbReference type="InterPro" id="IPR017441">
    <property type="entry name" value="Protein_kinase_ATP_BS"/>
</dbReference>
<evidence type="ECO:0000256" key="4">
    <source>
        <dbReference type="ARBA" id="ARBA00012513"/>
    </source>
</evidence>
<dbReference type="AlphaFoldDB" id="A0ABD1Y5S3"/>
<feature type="signal peptide" evidence="21">
    <location>
        <begin position="1"/>
        <end position="36"/>
    </location>
</feature>
<evidence type="ECO:0000256" key="17">
    <source>
        <dbReference type="ARBA" id="ARBA00023180"/>
    </source>
</evidence>
<evidence type="ECO:0000256" key="12">
    <source>
        <dbReference type="ARBA" id="ARBA00022777"/>
    </source>
</evidence>
<evidence type="ECO:0000256" key="5">
    <source>
        <dbReference type="ARBA" id="ARBA00022475"/>
    </source>
</evidence>
<proteinExistence type="inferred from homology"/>
<dbReference type="SUPFAM" id="SSF49899">
    <property type="entry name" value="Concanavalin A-like lectins/glucanases"/>
    <property type="match status" value="1"/>
</dbReference>
<dbReference type="Gene3D" id="1.10.510.10">
    <property type="entry name" value="Transferase(Phosphotransferase) domain 1"/>
    <property type="match status" value="1"/>
</dbReference>
<dbReference type="Pfam" id="PF07714">
    <property type="entry name" value="PK_Tyr_Ser-Thr"/>
    <property type="match status" value="1"/>
</dbReference>
<dbReference type="EMBL" id="JBHFFA010000006">
    <property type="protein sequence ID" value="KAL2621976.1"/>
    <property type="molecule type" value="Genomic_DNA"/>
</dbReference>
<gene>
    <name evidence="23" type="ORF">R1flu_002181</name>
</gene>
<feature type="binding site" evidence="18">
    <location>
        <position position="421"/>
    </location>
    <ligand>
        <name>ATP</name>
        <dbReference type="ChEBI" id="CHEBI:30616"/>
    </ligand>
</feature>
<comment type="caution">
    <text evidence="23">The sequence shown here is derived from an EMBL/GenBank/DDBJ whole genome shotgun (WGS) entry which is preliminary data.</text>
</comment>
<organism evidence="23 24">
    <name type="scientific">Riccia fluitans</name>
    <dbReference type="NCBI Taxonomy" id="41844"/>
    <lineage>
        <taxon>Eukaryota</taxon>
        <taxon>Viridiplantae</taxon>
        <taxon>Streptophyta</taxon>
        <taxon>Embryophyta</taxon>
        <taxon>Marchantiophyta</taxon>
        <taxon>Marchantiopsida</taxon>
        <taxon>Marchantiidae</taxon>
        <taxon>Marchantiales</taxon>
        <taxon>Ricciaceae</taxon>
        <taxon>Riccia</taxon>
    </lineage>
</organism>
<dbReference type="GO" id="GO:0002229">
    <property type="term" value="P:defense response to oomycetes"/>
    <property type="evidence" value="ECO:0007669"/>
    <property type="project" value="UniProtKB-ARBA"/>
</dbReference>
<dbReference type="GO" id="GO:0005524">
    <property type="term" value="F:ATP binding"/>
    <property type="evidence" value="ECO:0007669"/>
    <property type="project" value="UniProtKB-UniRule"/>
</dbReference>
<name>A0ABD1Y5S3_9MARC</name>
<dbReference type="EC" id="2.7.11.1" evidence="4"/>
<keyword evidence="16" id="KW-0675">Receptor</keyword>
<dbReference type="CDD" id="cd14066">
    <property type="entry name" value="STKc_IRAK"/>
    <property type="match status" value="1"/>
</dbReference>
<dbReference type="InterPro" id="IPR011009">
    <property type="entry name" value="Kinase-like_dom_sf"/>
</dbReference>
<evidence type="ECO:0000256" key="16">
    <source>
        <dbReference type="ARBA" id="ARBA00023170"/>
    </source>
</evidence>
<evidence type="ECO:0000256" key="14">
    <source>
        <dbReference type="ARBA" id="ARBA00022989"/>
    </source>
</evidence>
<evidence type="ECO:0000256" key="6">
    <source>
        <dbReference type="ARBA" id="ARBA00022527"/>
    </source>
</evidence>
<dbReference type="PROSITE" id="PS00307">
    <property type="entry name" value="LECTIN_LEGUME_BETA"/>
    <property type="match status" value="1"/>
</dbReference>
<evidence type="ECO:0000256" key="20">
    <source>
        <dbReference type="SAM" id="Phobius"/>
    </source>
</evidence>
<keyword evidence="7" id="KW-0808">Transferase</keyword>
<keyword evidence="6" id="KW-0723">Serine/threonine-protein kinase</keyword>
<keyword evidence="8 20" id="KW-0812">Transmembrane</keyword>
<dbReference type="CDD" id="cd06899">
    <property type="entry name" value="lectin_legume_LecRK_Arcelin_ConA"/>
    <property type="match status" value="1"/>
</dbReference>
<dbReference type="PANTHER" id="PTHR27007">
    <property type="match status" value="1"/>
</dbReference>
<evidence type="ECO:0000256" key="15">
    <source>
        <dbReference type="ARBA" id="ARBA00023136"/>
    </source>
</evidence>
<dbReference type="InterPro" id="IPR001220">
    <property type="entry name" value="Legume_lectin_dom"/>
</dbReference>
<dbReference type="InterPro" id="IPR019825">
    <property type="entry name" value="Lectin_legB_Mn/Ca_BS"/>
</dbReference>
<evidence type="ECO:0000313" key="23">
    <source>
        <dbReference type="EMBL" id="KAL2621976.1"/>
    </source>
</evidence>
<evidence type="ECO:0000256" key="2">
    <source>
        <dbReference type="ARBA" id="ARBA00008536"/>
    </source>
</evidence>
<keyword evidence="9 21" id="KW-0732">Signal</keyword>
<dbReference type="InterPro" id="IPR013320">
    <property type="entry name" value="ConA-like_dom_sf"/>
</dbReference>
<dbReference type="Proteomes" id="UP001605036">
    <property type="component" value="Unassembled WGS sequence"/>
</dbReference>
<feature type="domain" description="Protein kinase" evidence="22">
    <location>
        <begin position="392"/>
        <end position="668"/>
    </location>
</feature>
<evidence type="ECO:0000256" key="3">
    <source>
        <dbReference type="ARBA" id="ARBA00010217"/>
    </source>
</evidence>
<evidence type="ECO:0000256" key="1">
    <source>
        <dbReference type="ARBA" id="ARBA00004251"/>
    </source>
</evidence>
<evidence type="ECO:0000256" key="18">
    <source>
        <dbReference type="PROSITE-ProRule" id="PRU10141"/>
    </source>
</evidence>
<dbReference type="SUPFAM" id="SSF56112">
    <property type="entry name" value="Protein kinase-like (PK-like)"/>
    <property type="match status" value="1"/>
</dbReference>
<evidence type="ECO:0000313" key="24">
    <source>
        <dbReference type="Proteomes" id="UP001605036"/>
    </source>
</evidence>
<comment type="similarity">
    <text evidence="3">In the C-terminal section; belongs to the protein kinase superfamily. Ser/Thr protein kinase family.</text>
</comment>
<keyword evidence="10" id="KW-0430">Lectin</keyword>
<feature type="compositionally biased region" description="Low complexity" evidence="19">
    <location>
        <begin position="717"/>
        <end position="727"/>
    </location>
</feature>
<dbReference type="Gene3D" id="3.30.200.20">
    <property type="entry name" value="Phosphorylase Kinase, domain 1"/>
    <property type="match status" value="1"/>
</dbReference>
<keyword evidence="15 20" id="KW-0472">Membrane</keyword>
<evidence type="ECO:0000256" key="7">
    <source>
        <dbReference type="ARBA" id="ARBA00022679"/>
    </source>
</evidence>
<evidence type="ECO:0000256" key="19">
    <source>
        <dbReference type="SAM" id="MobiDB-lite"/>
    </source>
</evidence>
<dbReference type="Gene3D" id="2.60.120.200">
    <property type="match status" value="1"/>
</dbReference>
<comment type="similarity">
    <text evidence="2">In the N-terminal section; belongs to the leguminous lectin family.</text>
</comment>
<dbReference type="InterPro" id="IPR001245">
    <property type="entry name" value="Ser-Thr/Tyr_kinase_cat_dom"/>
</dbReference>
<feature type="transmembrane region" description="Helical" evidence="20">
    <location>
        <begin position="328"/>
        <end position="353"/>
    </location>
</feature>
<keyword evidence="11 18" id="KW-0547">Nucleotide-binding</keyword>
<evidence type="ECO:0000259" key="22">
    <source>
        <dbReference type="PROSITE" id="PS50011"/>
    </source>
</evidence>
<dbReference type="FunFam" id="3.30.200.20:FF:000162">
    <property type="entry name" value="Adenine nucleotide alpha hydrolase-like domain kinase"/>
    <property type="match status" value="1"/>
</dbReference>
<dbReference type="GO" id="GO:0030246">
    <property type="term" value="F:carbohydrate binding"/>
    <property type="evidence" value="ECO:0007669"/>
    <property type="project" value="UniProtKB-KW"/>
</dbReference>
<protein>
    <recommendedName>
        <fullName evidence="4">non-specific serine/threonine protein kinase</fullName>
        <ecNumber evidence="4">2.7.11.1</ecNumber>
    </recommendedName>
</protein>
<dbReference type="InterPro" id="IPR000719">
    <property type="entry name" value="Prot_kinase_dom"/>
</dbReference>
<keyword evidence="17" id="KW-0325">Glycoprotein</keyword>
<dbReference type="GO" id="GO:0004674">
    <property type="term" value="F:protein serine/threonine kinase activity"/>
    <property type="evidence" value="ECO:0007669"/>
    <property type="project" value="UniProtKB-KW"/>
</dbReference>
<evidence type="ECO:0000256" key="9">
    <source>
        <dbReference type="ARBA" id="ARBA00022729"/>
    </source>
</evidence>
<dbReference type="InterPro" id="IPR050528">
    <property type="entry name" value="L-type_Lectin-RKs"/>
</dbReference>